<dbReference type="AlphaFoldDB" id="A0A7X0EC46"/>
<comment type="caution">
    <text evidence="1">The sequence shown here is derived from an EMBL/GenBank/DDBJ whole genome shotgun (WGS) entry which is preliminary data.</text>
</comment>
<accession>A0A7X0EC46</accession>
<sequence length="417" mass="44502">MSRGYTFQYRGSAPVASGQNGPTAGARFKPLFRMGYNHTFYDSDHGRCPDLQASPSPDCQSLLASFGMVFKAQATGFSVYFDEDRTADLVNSLKRRGMTGYGSDAGYWTRLTFVLQVANASFVDITDLPITTNPNERNLYANNSQAHAAVQGRSSGGDGAVARFCQGRYLAASDLFPVVGSEVTLTVPADAIQVDVTDISGAVVLSQSMPPSPSPAPQVVVLDLGTLPLGRYGITVVSDGGGSTPDTATSLVVYTNGTPSPLCLLDVFLTQPQPGMDGVYPVPSLWDNTPITADDVGAIDYILPFDARATQWRYYIVSQARGSHLTDLAIAGHGATFTRQPAPILLPSGSPAVLFTSDDPIKLRRIPPQRFRLTGQRQAPNGADQDIRVDCLPAAPPNPVWPGDTPQGGVSEMYVYV</sequence>
<protein>
    <submittedName>
        <fullName evidence="1">Uncharacterized protein</fullName>
    </submittedName>
</protein>
<dbReference type="EMBL" id="JACIIZ010000003">
    <property type="protein sequence ID" value="MBB6250770.1"/>
    <property type="molecule type" value="Genomic_DNA"/>
</dbReference>
<keyword evidence="2" id="KW-1185">Reference proteome</keyword>
<evidence type="ECO:0000313" key="1">
    <source>
        <dbReference type="EMBL" id="MBB6250770.1"/>
    </source>
</evidence>
<dbReference type="RefSeq" id="WP_184798667.1">
    <property type="nucleotide sequence ID" value="NZ_JACIIZ010000003.1"/>
</dbReference>
<reference evidence="1 2" key="1">
    <citation type="submission" date="2020-08" db="EMBL/GenBank/DDBJ databases">
        <title>Genomic Encyclopedia of Type Strains, Phase IV (KMG-IV): sequencing the most valuable type-strain genomes for metagenomic binning, comparative biology and taxonomic classification.</title>
        <authorList>
            <person name="Goeker M."/>
        </authorList>
    </citation>
    <scope>NUCLEOTIDE SEQUENCE [LARGE SCALE GENOMIC DNA]</scope>
    <source>
        <strain evidence="1 2">DSM 22198</strain>
    </source>
</reference>
<dbReference type="Proteomes" id="UP000539175">
    <property type="component" value="Unassembled WGS sequence"/>
</dbReference>
<evidence type="ECO:0000313" key="2">
    <source>
        <dbReference type="Proteomes" id="UP000539175"/>
    </source>
</evidence>
<organism evidence="1 2">
    <name type="scientific">Nitrospirillum iridis</name>
    <dbReference type="NCBI Taxonomy" id="765888"/>
    <lineage>
        <taxon>Bacteria</taxon>
        <taxon>Pseudomonadati</taxon>
        <taxon>Pseudomonadota</taxon>
        <taxon>Alphaproteobacteria</taxon>
        <taxon>Rhodospirillales</taxon>
        <taxon>Azospirillaceae</taxon>
        <taxon>Nitrospirillum</taxon>
    </lineage>
</organism>
<proteinExistence type="predicted"/>
<gene>
    <name evidence="1" type="ORF">FHS74_001315</name>
</gene>
<name>A0A7X0EC46_9PROT</name>